<protein>
    <submittedName>
        <fullName evidence="5">G2474 protein</fullName>
    </submittedName>
</protein>
<feature type="compositionally biased region" description="Low complexity" evidence="2">
    <location>
        <begin position="199"/>
        <end position="211"/>
    </location>
</feature>
<gene>
    <name evidence="5" type="primary">g2474</name>
    <name evidence="5" type="ORF">VP750_LOCUS2114</name>
</gene>
<dbReference type="Proteomes" id="UP001497392">
    <property type="component" value="Unassembled WGS sequence"/>
</dbReference>
<comment type="caution">
    <text evidence="5">The sequence shown here is derived from an EMBL/GenBank/DDBJ whole genome shotgun (WGS) entry which is preliminary data.</text>
</comment>
<feature type="compositionally biased region" description="Polar residues" evidence="2">
    <location>
        <begin position="246"/>
        <end position="261"/>
    </location>
</feature>
<comment type="similarity">
    <text evidence="1">Belongs to the AAR2 family.</text>
</comment>
<feature type="compositionally biased region" description="Polar residues" evidence="2">
    <location>
        <begin position="221"/>
        <end position="238"/>
    </location>
</feature>
<dbReference type="Gene3D" id="1.25.40.550">
    <property type="entry name" value="Aar2, C-terminal domain-like"/>
    <property type="match status" value="1"/>
</dbReference>
<evidence type="ECO:0000259" key="3">
    <source>
        <dbReference type="Pfam" id="PF05282"/>
    </source>
</evidence>
<dbReference type="Pfam" id="PF05282">
    <property type="entry name" value="AAR2"/>
    <property type="match status" value="1"/>
</dbReference>
<reference evidence="5 6" key="1">
    <citation type="submission" date="2024-06" db="EMBL/GenBank/DDBJ databases">
        <authorList>
            <person name="Kraege A."/>
            <person name="Thomma B."/>
        </authorList>
    </citation>
    <scope>NUCLEOTIDE SEQUENCE [LARGE SCALE GENOMIC DNA]</scope>
</reference>
<dbReference type="InterPro" id="IPR038516">
    <property type="entry name" value="AAR2_N_sf"/>
</dbReference>
<dbReference type="Gene3D" id="2.60.34.20">
    <property type="match status" value="1"/>
</dbReference>
<evidence type="ECO:0000256" key="1">
    <source>
        <dbReference type="ARBA" id="ARBA00006281"/>
    </source>
</evidence>
<dbReference type="CDD" id="cd13777">
    <property type="entry name" value="Aar2_N"/>
    <property type="match status" value="1"/>
</dbReference>
<accession>A0ABP1FPF8</accession>
<keyword evidence="6" id="KW-1185">Reference proteome</keyword>
<sequence>MDAPYKVHIDPERATELAQSGAIILLLDVPHGTVVGIDQQAYVVGSNFKGVKMVPPGAHFVSSNAVSSQRSAAAAGGGSEVAPTASFFVDVALREVVIRRWDRAEELLMPLEDADEESRLAQAARSFQFDASLAPYNLSALQPWRSLSGHITKALIEKVAPVNRGNFSVTTEADPFLKGPRTAAEERLAAQLQSKADLSSHAAQPAAQSAPDNAGGHAPEQAQSSWYARQPAATSGTESAAADHSGTGSTAGQPTETSGSKSQDRHAPEPMTGSAAAHDPKPPAKQAQKGVGQCFYTAVPTRATGADLSPEEVTRLNMDKSALLQRLIEEYGGNALMLLGELQFALLAFLLGHSLEAFGQWKALLHLLLSCEEAPFQTMCSFYAQALSTVHTQLNYCLATSRDTKEEASPLQLGMTSELLADSFLKTLFTRFYYTLQLHSPITHKGLQATAKQLQELLERELGWDMTASDLQGDTDDEDAPVVIVEL</sequence>
<dbReference type="InterPro" id="IPR038514">
    <property type="entry name" value="AAR2_C_sf"/>
</dbReference>
<dbReference type="PANTHER" id="PTHR12689:SF4">
    <property type="entry name" value="PROTEIN AAR2 HOMOLOG"/>
    <property type="match status" value="1"/>
</dbReference>
<dbReference type="EMBL" id="CAXHTA020000003">
    <property type="protein sequence ID" value="CAL5220455.1"/>
    <property type="molecule type" value="Genomic_DNA"/>
</dbReference>
<dbReference type="PANTHER" id="PTHR12689">
    <property type="entry name" value="A1 CISTRON SPLICING FACTOR AAR2-RELATED"/>
    <property type="match status" value="1"/>
</dbReference>
<feature type="domain" description="AAR2 C-terminal" evidence="3">
    <location>
        <begin position="296"/>
        <end position="466"/>
    </location>
</feature>
<proteinExistence type="inferred from homology"/>
<evidence type="ECO:0000256" key="2">
    <source>
        <dbReference type="SAM" id="MobiDB-lite"/>
    </source>
</evidence>
<dbReference type="CDD" id="cd13778">
    <property type="entry name" value="Aar2_C"/>
    <property type="match status" value="1"/>
</dbReference>
<organism evidence="5 6">
    <name type="scientific">Coccomyxa viridis</name>
    <dbReference type="NCBI Taxonomy" id="1274662"/>
    <lineage>
        <taxon>Eukaryota</taxon>
        <taxon>Viridiplantae</taxon>
        <taxon>Chlorophyta</taxon>
        <taxon>core chlorophytes</taxon>
        <taxon>Trebouxiophyceae</taxon>
        <taxon>Trebouxiophyceae incertae sedis</taxon>
        <taxon>Coccomyxaceae</taxon>
        <taxon>Coccomyxa</taxon>
    </lineage>
</organism>
<name>A0ABP1FPF8_9CHLO</name>
<feature type="region of interest" description="Disordered" evidence="2">
    <location>
        <begin position="186"/>
        <end position="290"/>
    </location>
</feature>
<dbReference type="InterPro" id="IPR033647">
    <property type="entry name" value="Aar2_N"/>
</dbReference>
<feature type="domain" description="AAR2 N-terminal" evidence="4">
    <location>
        <begin position="21"/>
        <end position="161"/>
    </location>
</feature>
<dbReference type="InterPro" id="IPR033648">
    <property type="entry name" value="AAR2_C"/>
</dbReference>
<evidence type="ECO:0000313" key="5">
    <source>
        <dbReference type="EMBL" id="CAL5220455.1"/>
    </source>
</evidence>
<evidence type="ECO:0000313" key="6">
    <source>
        <dbReference type="Proteomes" id="UP001497392"/>
    </source>
</evidence>
<dbReference type="InterPro" id="IPR007946">
    <property type="entry name" value="AAR2"/>
</dbReference>
<evidence type="ECO:0000259" key="4">
    <source>
        <dbReference type="Pfam" id="PF20981"/>
    </source>
</evidence>
<dbReference type="Pfam" id="PF20981">
    <property type="entry name" value="AAR2_1st"/>
    <property type="match status" value="1"/>
</dbReference>